<keyword evidence="4" id="KW-1185">Reference proteome</keyword>
<dbReference type="KEGG" id="cel:CELE_T11F1.7"/>
<evidence type="ECO:0000313" key="5">
    <source>
        <dbReference type="WormBase" id="T11F1.7a"/>
    </source>
</evidence>
<feature type="domain" description="Receptor L-domain" evidence="2">
    <location>
        <begin position="358"/>
        <end position="471"/>
    </location>
</feature>
<dbReference type="PhylomeDB" id="H2L0F3"/>
<dbReference type="PaxDb" id="6239-T11F1.7a"/>
<evidence type="ECO:0000313" key="4">
    <source>
        <dbReference type="Proteomes" id="UP000001940"/>
    </source>
</evidence>
<dbReference type="GeneID" id="188414"/>
<organism evidence="3 4">
    <name type="scientific">Caenorhabditis elegans</name>
    <dbReference type="NCBI Taxonomy" id="6239"/>
    <lineage>
        <taxon>Eukaryota</taxon>
        <taxon>Metazoa</taxon>
        <taxon>Ecdysozoa</taxon>
        <taxon>Nematoda</taxon>
        <taxon>Chromadorea</taxon>
        <taxon>Rhabditida</taxon>
        <taxon>Rhabditina</taxon>
        <taxon>Rhabditomorpha</taxon>
        <taxon>Rhabditoidea</taxon>
        <taxon>Rhabditidae</taxon>
        <taxon>Peloderinae</taxon>
        <taxon>Caenorhabditis</taxon>
    </lineage>
</organism>
<dbReference type="CTD" id="188414"/>
<dbReference type="InterPro" id="IPR036941">
    <property type="entry name" value="Rcpt_L-dom_sf"/>
</dbReference>
<dbReference type="SUPFAM" id="SSF52058">
    <property type="entry name" value="L domain-like"/>
    <property type="match status" value="3"/>
</dbReference>
<evidence type="ECO:0000313" key="3">
    <source>
        <dbReference type="EMBL" id="CCD72789.1"/>
    </source>
</evidence>
<dbReference type="Gene3D" id="3.80.20.20">
    <property type="entry name" value="Receptor L-domain"/>
    <property type="match status" value="2"/>
</dbReference>
<dbReference type="FunCoup" id="H2L0F3">
    <property type="interactions" value="312"/>
</dbReference>
<keyword evidence="3" id="KW-0675">Receptor</keyword>
<evidence type="ECO:0000256" key="1">
    <source>
        <dbReference type="SAM" id="SignalP"/>
    </source>
</evidence>
<feature type="domain" description="Receptor L-domain" evidence="2">
    <location>
        <begin position="205"/>
        <end position="313"/>
    </location>
</feature>
<protein>
    <submittedName>
        <fullName evidence="3">Receptor L-domain domain-containing protein</fullName>
    </submittedName>
</protein>
<feature type="chain" id="PRO_5003564349" evidence="1">
    <location>
        <begin position="20"/>
        <end position="523"/>
    </location>
</feature>
<dbReference type="PANTHER" id="PTHR21662:SF57">
    <property type="entry name" value="RECEPTOR L-DOMAIN DOMAIN-CONTAINING PROTEIN"/>
    <property type="match status" value="1"/>
</dbReference>
<dbReference type="OrthoDB" id="6219513at2759"/>
<dbReference type="InterPro" id="IPR053079">
    <property type="entry name" value="SPS2_domain"/>
</dbReference>
<evidence type="ECO:0000259" key="2">
    <source>
        <dbReference type="Pfam" id="PF01030"/>
    </source>
</evidence>
<sequence length="523" mass="60199">MNRLQLIFYIFCVFFSASADFDTEHEELRRVRDCLPHCTFNHSLITSETIKYFPNMNKCEYFCALLVINSSTDLTERELTDLFKDMNLLYGSLKIHDTNLKSLSFIPKNPNRSFGYGCTSSGLSITNNSQLTNIDVISNFLFYNVVNRRFQCSFRVEGNEKLNASYLCDWWKITEIINPVVERNLEDCKCRGDLITETNIHTYRDCTSLNGGLRLINFTFSENLSALSNVQYIRGDVDIQMTNFQNLSFLAELYSISSVNMEFTEKALMHIANNFKMKRLGFPKLHDLIDKMYGDYTINLQNLHPDFCLTFDEMAGFLNRRIKLQNLHARYCADVYNETESQNTDVCKFQKLSTLKENCTSLFGDVVVDANDGRFLYKLFYVGTIFGSLKIQYSKIEGLFFLSNLVTIANLDGRNLRIFREIGEFSASRPAVLIRSNKFLTQAVLPALENVISVGNETIVLYDNEALFENNDKCLLFRLTYNARLPINNQDCGKAQNLSSRLEISASKTFRPSNLRVFRGTNL</sequence>
<reference evidence="3 4" key="1">
    <citation type="journal article" date="1998" name="Science">
        <title>Genome sequence of the nematode C. elegans: a platform for investigating biology.</title>
        <authorList>
            <consortium name="The C. elegans sequencing consortium"/>
            <person name="Sulson J.E."/>
            <person name="Waterston R."/>
        </authorList>
    </citation>
    <scope>NUCLEOTIDE SEQUENCE [LARGE SCALE GENOMIC DNA]</scope>
    <source>
        <strain evidence="3 4">Bristol N2</strain>
    </source>
</reference>
<dbReference type="AlphaFoldDB" id="H2L0F3"/>
<dbReference type="RefSeq" id="NP_001040803.2">
    <property type="nucleotide sequence ID" value="NM_001047338.4"/>
</dbReference>
<dbReference type="InterPro" id="IPR000494">
    <property type="entry name" value="Rcpt_L-dom"/>
</dbReference>
<keyword evidence="1" id="KW-0732">Signal</keyword>
<dbReference type="Proteomes" id="UP000001940">
    <property type="component" value="Chromosome II"/>
</dbReference>
<proteinExistence type="predicted"/>
<dbReference type="InParanoid" id="H2L0F3"/>
<dbReference type="PANTHER" id="PTHR21662">
    <property type="entry name" value="RECEPTOR PROTEIN-TYROSINE KINASE"/>
    <property type="match status" value="1"/>
</dbReference>
<dbReference type="Pfam" id="PF01030">
    <property type="entry name" value="Recep_L_domain"/>
    <property type="match status" value="2"/>
</dbReference>
<gene>
    <name evidence="3 5" type="primary">irld-50</name>
    <name evidence="3" type="ORF">CELE_T11F1.7</name>
    <name evidence="5" type="ORF">T11F1.7</name>
</gene>
<accession>H2L0F3</accession>
<dbReference type="AGR" id="WB:WBGene00020431"/>
<dbReference type="WormBase" id="T11F1.7a">
    <property type="protein sequence ID" value="CE23978"/>
    <property type="gene ID" value="WBGene00020431"/>
    <property type="gene designation" value="irld-50"/>
</dbReference>
<name>H2L0F3_CAEEL</name>
<dbReference type="HOGENOM" id="CLU_028064_2_0_1"/>
<dbReference type="EMBL" id="BX284602">
    <property type="protein sequence ID" value="CCD72789.1"/>
    <property type="molecule type" value="Genomic_DNA"/>
</dbReference>
<feature type="signal peptide" evidence="1">
    <location>
        <begin position="1"/>
        <end position="19"/>
    </location>
</feature>
<dbReference type="eggNOG" id="ENOG502TGRV">
    <property type="taxonomic scope" value="Eukaryota"/>
</dbReference>